<proteinExistence type="inferred from homology"/>
<dbReference type="GO" id="GO:0005765">
    <property type="term" value="C:lysosomal membrane"/>
    <property type="evidence" value="ECO:0007669"/>
    <property type="project" value="UniProtKB-SubCell"/>
</dbReference>
<evidence type="ECO:0000256" key="12">
    <source>
        <dbReference type="ARBA" id="ARBA00023180"/>
    </source>
</evidence>
<evidence type="ECO:0000256" key="2">
    <source>
        <dbReference type="ARBA" id="ARBA00004155"/>
    </source>
</evidence>
<keyword evidence="3" id="KW-0813">Transport</keyword>
<feature type="transmembrane region" description="Helical" evidence="15">
    <location>
        <begin position="181"/>
        <end position="201"/>
    </location>
</feature>
<feature type="transmembrane region" description="Helical" evidence="15">
    <location>
        <begin position="139"/>
        <end position="161"/>
    </location>
</feature>
<feature type="transmembrane region" description="Helical" evidence="15">
    <location>
        <begin position="213"/>
        <end position="233"/>
    </location>
</feature>
<feature type="transmembrane region" description="Helical" evidence="15">
    <location>
        <begin position="441"/>
        <end position="461"/>
    </location>
</feature>
<evidence type="ECO:0000256" key="11">
    <source>
        <dbReference type="ARBA" id="ARBA00023157"/>
    </source>
</evidence>
<protein>
    <recommendedName>
        <fullName evidence="16">Amino acid transporter transmembrane domain-containing protein</fullName>
    </recommendedName>
</protein>
<evidence type="ECO:0000256" key="8">
    <source>
        <dbReference type="ARBA" id="ARBA00022989"/>
    </source>
</evidence>
<evidence type="ECO:0000256" key="1">
    <source>
        <dbReference type="ARBA" id="ARBA00004107"/>
    </source>
</evidence>
<name>A0A7S1A4Y9_NOCSC</name>
<dbReference type="PANTHER" id="PTHR22950">
    <property type="entry name" value="AMINO ACID TRANSPORTER"/>
    <property type="match status" value="1"/>
</dbReference>
<feature type="transmembrane region" description="Helical" evidence="15">
    <location>
        <begin position="56"/>
        <end position="78"/>
    </location>
</feature>
<feature type="transmembrane region" description="Helical" evidence="15">
    <location>
        <begin position="407"/>
        <end position="429"/>
    </location>
</feature>
<keyword evidence="7" id="KW-0029">Amino-acid transport</keyword>
<organism evidence="17">
    <name type="scientific">Noctiluca scintillans</name>
    <name type="common">Sea sparkle</name>
    <name type="synonym">Red tide dinoflagellate</name>
    <dbReference type="NCBI Taxonomy" id="2966"/>
    <lineage>
        <taxon>Eukaryota</taxon>
        <taxon>Sar</taxon>
        <taxon>Alveolata</taxon>
        <taxon>Dinophyceae</taxon>
        <taxon>Noctilucales</taxon>
        <taxon>Noctilucaceae</taxon>
        <taxon>Noctiluca</taxon>
    </lineage>
</organism>
<keyword evidence="11" id="KW-1015">Disulfide bond</keyword>
<dbReference type="PANTHER" id="PTHR22950:SF244">
    <property type="entry name" value="NEUTRAL AMINO ACID TRANSPORTER 9"/>
    <property type="match status" value="1"/>
</dbReference>
<evidence type="ECO:0000256" key="15">
    <source>
        <dbReference type="SAM" id="Phobius"/>
    </source>
</evidence>
<dbReference type="GO" id="GO:0015179">
    <property type="term" value="F:L-amino acid transmembrane transporter activity"/>
    <property type="evidence" value="ECO:0007669"/>
    <property type="project" value="TreeGrafter"/>
</dbReference>
<evidence type="ECO:0000256" key="6">
    <source>
        <dbReference type="ARBA" id="ARBA00022753"/>
    </source>
</evidence>
<feature type="transmembrane region" description="Helical" evidence="15">
    <location>
        <begin position="340"/>
        <end position="360"/>
    </location>
</feature>
<dbReference type="GO" id="GO:0031902">
    <property type="term" value="C:late endosome membrane"/>
    <property type="evidence" value="ECO:0007669"/>
    <property type="project" value="UniProtKB-SubCell"/>
</dbReference>
<dbReference type="Pfam" id="PF01490">
    <property type="entry name" value="Aa_trans"/>
    <property type="match status" value="1"/>
</dbReference>
<evidence type="ECO:0000256" key="14">
    <source>
        <dbReference type="ARBA" id="ARBA00038442"/>
    </source>
</evidence>
<reference evidence="17" key="1">
    <citation type="submission" date="2021-01" db="EMBL/GenBank/DDBJ databases">
        <authorList>
            <person name="Corre E."/>
            <person name="Pelletier E."/>
            <person name="Niang G."/>
            <person name="Scheremetjew M."/>
            <person name="Finn R."/>
            <person name="Kale V."/>
            <person name="Holt S."/>
            <person name="Cochrane G."/>
            <person name="Meng A."/>
            <person name="Brown T."/>
            <person name="Cohen L."/>
        </authorList>
    </citation>
    <scope>NUCLEOTIDE SEQUENCE</scope>
</reference>
<dbReference type="GO" id="GO:0046872">
    <property type="term" value="F:metal ion binding"/>
    <property type="evidence" value="ECO:0007669"/>
    <property type="project" value="UniProtKB-KW"/>
</dbReference>
<comment type="subcellular location">
    <subcellularLocation>
        <location evidence="1">Late endosome membrane</location>
        <topology evidence="1">Multi-pass membrane protein</topology>
    </subcellularLocation>
    <subcellularLocation>
        <location evidence="2">Lysosome membrane</location>
        <topology evidence="2">Multi-pass membrane protein</topology>
    </subcellularLocation>
</comment>
<evidence type="ECO:0000256" key="4">
    <source>
        <dbReference type="ARBA" id="ARBA00022692"/>
    </source>
</evidence>
<evidence type="ECO:0000313" key="17">
    <source>
        <dbReference type="EMBL" id="CAD8842882.1"/>
    </source>
</evidence>
<evidence type="ECO:0000256" key="3">
    <source>
        <dbReference type="ARBA" id="ARBA00022448"/>
    </source>
</evidence>
<evidence type="ECO:0000256" key="10">
    <source>
        <dbReference type="ARBA" id="ARBA00023136"/>
    </source>
</evidence>
<feature type="transmembrane region" description="Helical" evidence="15">
    <location>
        <begin position="380"/>
        <end position="401"/>
    </location>
</feature>
<keyword evidence="13" id="KW-0458">Lysosome</keyword>
<evidence type="ECO:0000256" key="13">
    <source>
        <dbReference type="ARBA" id="ARBA00023228"/>
    </source>
</evidence>
<feature type="transmembrane region" description="Helical" evidence="15">
    <location>
        <begin position="84"/>
        <end position="105"/>
    </location>
</feature>
<keyword evidence="4 15" id="KW-0812">Transmembrane</keyword>
<dbReference type="EMBL" id="HBFQ01024379">
    <property type="protein sequence ID" value="CAD8842882.1"/>
    <property type="molecule type" value="Transcribed_RNA"/>
</dbReference>
<evidence type="ECO:0000256" key="7">
    <source>
        <dbReference type="ARBA" id="ARBA00022970"/>
    </source>
</evidence>
<sequence length="462" mass="49569">MTTVQAASILSDQSARNSRSLIIGSIVSAEVECGPTIEKYQSRVDPVREEAGQGSLGFIFTVCTTMMGSTLTTLPWGYEVSGLVTGILITAAAGAVSFYTASLILRWGARPGEQVDDFSDLCALHVGPITRQLANATSIFVLTGAATCYHVLMASNLQAVVRSLSEMTHVDLDYFCCGDGSFRLLASGVVIAALVFPMLLFKEVGVLMRIGSYGIIALGYNVMFIFGSAIAGLNQPDSSSETPIKLVGGGGEIGVMSGMMGLSFFLHSFLLQMCAKHRKSSEPAIVKRDLGLAYFAACLIYVVIGATPAVVFELGSRIYANPLNSHLPQNILLVYEQSSVAALIGRVALTAQILFVYPILTNVTRVQFFSSVVGKDWLGYGWFILFNMSFLVFTTLITSIYPNPGNVVGYVGAFTAVVYVMALPMLVHMKALKSHGQLTKTTVVLNTVIFVVGTLLMLTQFI</sequence>
<dbReference type="AlphaFoldDB" id="A0A7S1A4Y9"/>
<feature type="transmembrane region" description="Helical" evidence="15">
    <location>
        <begin position="292"/>
        <end position="320"/>
    </location>
</feature>
<keyword evidence="6" id="KW-0967">Endosome</keyword>
<keyword evidence="10 15" id="KW-0472">Membrane</keyword>
<evidence type="ECO:0000259" key="16">
    <source>
        <dbReference type="Pfam" id="PF01490"/>
    </source>
</evidence>
<keyword evidence="5" id="KW-0479">Metal-binding</keyword>
<feature type="domain" description="Amino acid transporter transmembrane" evidence="16">
    <location>
        <begin position="59"/>
        <end position="459"/>
    </location>
</feature>
<keyword evidence="9" id="KW-0915">Sodium</keyword>
<dbReference type="InterPro" id="IPR013057">
    <property type="entry name" value="AA_transpt_TM"/>
</dbReference>
<evidence type="ECO:0000256" key="5">
    <source>
        <dbReference type="ARBA" id="ARBA00022723"/>
    </source>
</evidence>
<keyword evidence="8 15" id="KW-1133">Transmembrane helix</keyword>
<gene>
    <name evidence="17" type="ORF">NSCI0253_LOCUS17230</name>
</gene>
<feature type="transmembrane region" description="Helical" evidence="15">
    <location>
        <begin position="253"/>
        <end position="271"/>
    </location>
</feature>
<evidence type="ECO:0000256" key="9">
    <source>
        <dbReference type="ARBA" id="ARBA00023053"/>
    </source>
</evidence>
<keyword evidence="12" id="KW-0325">Glycoprotein</keyword>
<accession>A0A7S1A4Y9</accession>
<comment type="similarity">
    <text evidence="14">Belongs to the amino acid/polyamine transporter 2 family. SLC38A9 subfamily.</text>
</comment>